<comment type="caution">
    <text evidence="1">The sequence shown here is derived from an EMBL/GenBank/DDBJ whole genome shotgun (WGS) entry which is preliminary data.</text>
</comment>
<organism evidence="1 2">
    <name type="scientific">Senna tora</name>
    <dbReference type="NCBI Taxonomy" id="362788"/>
    <lineage>
        <taxon>Eukaryota</taxon>
        <taxon>Viridiplantae</taxon>
        <taxon>Streptophyta</taxon>
        <taxon>Embryophyta</taxon>
        <taxon>Tracheophyta</taxon>
        <taxon>Spermatophyta</taxon>
        <taxon>Magnoliopsida</taxon>
        <taxon>eudicotyledons</taxon>
        <taxon>Gunneridae</taxon>
        <taxon>Pentapetalae</taxon>
        <taxon>rosids</taxon>
        <taxon>fabids</taxon>
        <taxon>Fabales</taxon>
        <taxon>Fabaceae</taxon>
        <taxon>Caesalpinioideae</taxon>
        <taxon>Cassia clade</taxon>
        <taxon>Senna</taxon>
    </lineage>
</organism>
<accession>A0A834SYU1</accession>
<name>A0A834SYU1_9FABA</name>
<sequence>MRPNIHWILGLPSASRRYLFYLKPFCQNILFFFLPLGDAIITSCVSKDVAQRTMEIPSHPRASIDLNDRGHFREMVKSIDDSLSIS</sequence>
<evidence type="ECO:0000313" key="1">
    <source>
        <dbReference type="EMBL" id="KAF7812216.1"/>
    </source>
</evidence>
<dbReference type="Proteomes" id="UP000634136">
    <property type="component" value="Unassembled WGS sequence"/>
</dbReference>
<gene>
    <name evidence="1" type="ORF">G2W53_033192</name>
</gene>
<protein>
    <submittedName>
        <fullName evidence="1">Uncharacterized protein</fullName>
    </submittedName>
</protein>
<proteinExistence type="predicted"/>
<dbReference type="EMBL" id="JAAIUW010000010">
    <property type="protein sequence ID" value="KAF7812216.1"/>
    <property type="molecule type" value="Genomic_DNA"/>
</dbReference>
<keyword evidence="2" id="KW-1185">Reference proteome</keyword>
<evidence type="ECO:0000313" key="2">
    <source>
        <dbReference type="Proteomes" id="UP000634136"/>
    </source>
</evidence>
<dbReference type="AlphaFoldDB" id="A0A834SYU1"/>
<reference evidence="1" key="1">
    <citation type="submission" date="2020-09" db="EMBL/GenBank/DDBJ databases">
        <title>Genome-Enabled Discovery of Anthraquinone Biosynthesis in Senna tora.</title>
        <authorList>
            <person name="Kang S.-H."/>
            <person name="Pandey R.P."/>
            <person name="Lee C.-M."/>
            <person name="Sim J.-S."/>
            <person name="Jeong J.-T."/>
            <person name="Choi B.-S."/>
            <person name="Jung M."/>
            <person name="Ginzburg D."/>
            <person name="Zhao K."/>
            <person name="Won S.Y."/>
            <person name="Oh T.-J."/>
            <person name="Yu Y."/>
            <person name="Kim N.-H."/>
            <person name="Lee O.R."/>
            <person name="Lee T.-H."/>
            <person name="Bashyal P."/>
            <person name="Kim T.-S."/>
            <person name="Lee W.-H."/>
            <person name="Kawkins C."/>
            <person name="Kim C.-K."/>
            <person name="Kim J.S."/>
            <person name="Ahn B.O."/>
            <person name="Rhee S.Y."/>
            <person name="Sohng J.K."/>
        </authorList>
    </citation>
    <scope>NUCLEOTIDE SEQUENCE</scope>
    <source>
        <tissue evidence="1">Leaf</tissue>
    </source>
</reference>